<keyword evidence="2" id="KW-1185">Reference proteome</keyword>
<protein>
    <submittedName>
        <fullName evidence="1">Integrase catalytic domain-containing protein</fullName>
    </submittedName>
</protein>
<evidence type="ECO:0000313" key="1">
    <source>
        <dbReference type="EMBL" id="GFQ99152.1"/>
    </source>
</evidence>
<organism evidence="1 2">
    <name type="scientific">Trichonephila clavata</name>
    <name type="common">Joro spider</name>
    <name type="synonym">Nephila clavata</name>
    <dbReference type="NCBI Taxonomy" id="2740835"/>
    <lineage>
        <taxon>Eukaryota</taxon>
        <taxon>Metazoa</taxon>
        <taxon>Ecdysozoa</taxon>
        <taxon>Arthropoda</taxon>
        <taxon>Chelicerata</taxon>
        <taxon>Arachnida</taxon>
        <taxon>Araneae</taxon>
        <taxon>Araneomorphae</taxon>
        <taxon>Entelegynae</taxon>
        <taxon>Araneoidea</taxon>
        <taxon>Nephilidae</taxon>
        <taxon>Trichonephila</taxon>
    </lineage>
</organism>
<reference evidence="1" key="1">
    <citation type="submission" date="2020-07" db="EMBL/GenBank/DDBJ databases">
        <title>Multicomponent nature underlies the extraordinary mechanical properties of spider dragline silk.</title>
        <authorList>
            <person name="Kono N."/>
            <person name="Nakamura H."/>
            <person name="Mori M."/>
            <person name="Yoshida Y."/>
            <person name="Ohtoshi R."/>
            <person name="Malay A.D."/>
            <person name="Moran D.A.P."/>
            <person name="Tomita M."/>
            <person name="Numata K."/>
            <person name="Arakawa K."/>
        </authorList>
    </citation>
    <scope>NUCLEOTIDE SEQUENCE</scope>
</reference>
<dbReference type="PANTHER" id="PTHR22954:SF3">
    <property type="entry name" value="PROTEIN CBG08539"/>
    <property type="match status" value="1"/>
</dbReference>
<comment type="caution">
    <text evidence="1">The sequence shown here is derived from an EMBL/GenBank/DDBJ whole genome shotgun (WGS) entry which is preliminary data.</text>
</comment>
<dbReference type="Pfam" id="PF03564">
    <property type="entry name" value="DUF1759"/>
    <property type="match status" value="1"/>
</dbReference>
<dbReference type="PANTHER" id="PTHR22954">
    <property type="entry name" value="RETROVIRAL PROTEASE-RELATED"/>
    <property type="match status" value="1"/>
</dbReference>
<name>A0A8X6IQR7_TRICU</name>
<gene>
    <name evidence="1" type="primary">AVEN_255928_1</name>
    <name evidence="1" type="ORF">TNCT_354961</name>
</gene>
<proteinExistence type="predicted"/>
<dbReference type="InterPro" id="IPR005312">
    <property type="entry name" value="DUF1759"/>
</dbReference>
<sequence length="493" mass="56260">MELDRLKRKRAAFKSSMTKLLKRIDESKDSIDSSELDDLLNLLQGKIDNIKILDEQIVDLIDVNDIEAEIERSEEYYEKLISNRCMLQRKINDLRLGSQNAQNPVQQNQVSFQSQSFSDPTPAIKLPRLSLNKFYGDPSTYFEFYGQFENAIHKNNILSKVEKLIYLKSVVGGGAASAIKGLELKDENYNSALEILHSRYGNKDVLIQAHLGSLLNITPIKTSNDLNALKTMYDKIETQIRNLESLSVDTKTYANLLTPIIIKLLPSDLALDFTRKTVDESWSLQALLDFLRKELLCKERAKLINSERNNRRENLNYNSEISSATELLANSQKPNYHSRNVRNSKAGIGYGFNQSSPLNKRRDAGNESLCVFHKNDDHSSAVCQLDLGSKQDIVRRERRCWLCLHKLCRKNNCSSNIKCGHWNSRSHNQAFCFDYHKSVNLEKKEGSDAVVSNVAHNNSEIYLQTAAGQFIGRKGSSLIRRIIFSTEVVKERF</sequence>
<accession>A0A8X6IQR7</accession>
<dbReference type="OrthoDB" id="6510057at2759"/>
<dbReference type="Proteomes" id="UP000887116">
    <property type="component" value="Unassembled WGS sequence"/>
</dbReference>
<evidence type="ECO:0000313" key="2">
    <source>
        <dbReference type="Proteomes" id="UP000887116"/>
    </source>
</evidence>
<dbReference type="EMBL" id="BMAO01015076">
    <property type="protein sequence ID" value="GFQ99152.1"/>
    <property type="molecule type" value="Genomic_DNA"/>
</dbReference>
<dbReference type="AlphaFoldDB" id="A0A8X6IQR7"/>